<accession>A0AAE7E6T8</accession>
<gene>
    <name evidence="1" type="primary">tssK</name>
    <name evidence="1" type="ORF">ADFLV_2253</name>
</gene>
<name>A0AAE7E6T8_9BACT</name>
<dbReference type="InterPro" id="IPR010263">
    <property type="entry name" value="T6SS_TssK"/>
</dbReference>
<evidence type="ECO:0000313" key="2">
    <source>
        <dbReference type="Proteomes" id="UP000503313"/>
    </source>
</evidence>
<dbReference type="NCBIfam" id="TIGR03353">
    <property type="entry name" value="VI_chp_4"/>
    <property type="match status" value="1"/>
</dbReference>
<dbReference type="EMBL" id="CP053835">
    <property type="protein sequence ID" value="QKF78260.1"/>
    <property type="molecule type" value="Genomic_DNA"/>
</dbReference>
<keyword evidence="2" id="KW-1185">Reference proteome</keyword>
<proteinExistence type="predicted"/>
<evidence type="ECO:0000313" key="1">
    <source>
        <dbReference type="EMBL" id="QKF78260.1"/>
    </source>
</evidence>
<dbReference type="PANTHER" id="PTHR35566:SF1">
    <property type="entry name" value="TYPE VI SECRETION SYSTEM BASEPLATE COMPONENT TSSK1"/>
    <property type="match status" value="1"/>
</dbReference>
<dbReference type="PANTHER" id="PTHR35566">
    <property type="entry name" value="BLR3599 PROTEIN"/>
    <property type="match status" value="1"/>
</dbReference>
<protein>
    <submittedName>
        <fullName evidence="1">Type VI secretion system, baseplate protein</fullName>
    </submittedName>
</protein>
<sequence>MENRVVWREGLFIKPQHFQQNDRYFTYELAQRTSMSRENNWGFYNLQIDEHLLSTGKLLITKASGLLFDGTYFEINSENNSLILDIKSNYLNKVVYLALPINIKNSDEVYFEEQKNMQTRLKARTIENIPNINSGETSISDILIAEYNFRLLFEDDLDARFIYLPICKIADISLNGTISLDNDFLPTYLDIQVANKLYTQTKEILEIIGFRAEKLSQKVTDSVMKNTQIGDYLLLQLLNKYESRIHYLLTQNRIHPDKIFIDLVSLTSELAVFMKKEKRLLNQFNYNHNEQYESFKRLFDELKNMLTMVLEQNSISLQIEKRKYGIHIVPIQDKELIKNSYFIFSVSADISADKIKEILINGLKFGTVENIKNLVNYHLIGFKIKPLATAPKEIPYKVNHLYFKLELTEENLKELLKSAAFAFHLSTEIPNVEYALWAIKNN</sequence>
<dbReference type="RefSeq" id="WP_014474888.1">
    <property type="nucleotide sequence ID" value="NZ_CP053835.1"/>
</dbReference>
<dbReference type="Pfam" id="PF05936">
    <property type="entry name" value="T6SS_VasE"/>
    <property type="match status" value="1"/>
</dbReference>
<reference evidence="1 2" key="1">
    <citation type="submission" date="2020-05" db="EMBL/GenBank/DDBJ databases">
        <title>Complete genome sequencing of Campylobacter and Arcobacter type strains.</title>
        <authorList>
            <person name="Miller W.G."/>
            <person name="Yee E."/>
        </authorList>
    </citation>
    <scope>NUCLEOTIDE SEQUENCE [LARGE SCALE GENOMIC DNA]</scope>
    <source>
        <strain evidence="1 2">LMG 25694</strain>
    </source>
</reference>
<dbReference type="Proteomes" id="UP000503313">
    <property type="component" value="Chromosome"/>
</dbReference>
<organism evidence="1 2">
    <name type="scientific">Arcobacter defluvii</name>
    <dbReference type="NCBI Taxonomy" id="873191"/>
    <lineage>
        <taxon>Bacteria</taxon>
        <taxon>Pseudomonadati</taxon>
        <taxon>Campylobacterota</taxon>
        <taxon>Epsilonproteobacteria</taxon>
        <taxon>Campylobacterales</taxon>
        <taxon>Arcobacteraceae</taxon>
        <taxon>Arcobacter</taxon>
    </lineage>
</organism>
<dbReference type="KEGG" id="adz:ADFLV_2253"/>
<dbReference type="AlphaFoldDB" id="A0AAE7E6T8"/>